<comment type="caution">
    <text evidence="1">The sequence shown here is derived from an EMBL/GenBank/DDBJ whole genome shotgun (WGS) entry which is preliminary data.</text>
</comment>
<proteinExistence type="predicted"/>
<dbReference type="RefSeq" id="WP_373656559.1">
    <property type="nucleotide sequence ID" value="NZ_JBGUAW010000008.1"/>
</dbReference>
<reference evidence="1 2" key="1">
    <citation type="submission" date="2024-08" db="EMBL/GenBank/DDBJ databases">
        <title>Whole-genome sequencing of halo(alkali)philic microorganisms from hypersaline lakes.</title>
        <authorList>
            <person name="Sorokin D.Y."/>
            <person name="Merkel A.Y."/>
            <person name="Messina E."/>
            <person name="Yakimov M."/>
        </authorList>
    </citation>
    <scope>NUCLEOTIDE SEQUENCE [LARGE SCALE GENOMIC DNA]</scope>
    <source>
        <strain evidence="1 2">Cl-TMA</strain>
    </source>
</reference>
<evidence type="ECO:0008006" key="3">
    <source>
        <dbReference type="Google" id="ProtNLM"/>
    </source>
</evidence>
<sequence>MMLGEIRTHHPEGAPEEVALVELTGRPFKALCIPRKALEPANALPELSDGGVYFLLGPGHRPEDKPRVFIGSASDLAHQLLHWNERQSPFPWHRAVAFPLAAPRVPRFHKELNKLVQLHCHRGAVRAQNHEVINQEPTCPSLVPAFIERDIKASRTAIQTLLFALGHPVLGTRPRVVS</sequence>
<dbReference type="Proteomes" id="UP001575181">
    <property type="component" value="Unassembled WGS sequence"/>
</dbReference>
<accession>A0ABV4TZ12</accession>
<organism evidence="1 2">
    <name type="scientific">Thiohalorhabdus methylotrophus</name>
    <dbReference type="NCBI Taxonomy" id="3242694"/>
    <lineage>
        <taxon>Bacteria</taxon>
        <taxon>Pseudomonadati</taxon>
        <taxon>Pseudomonadota</taxon>
        <taxon>Gammaproteobacteria</taxon>
        <taxon>Thiohalorhabdales</taxon>
        <taxon>Thiohalorhabdaceae</taxon>
        <taxon>Thiohalorhabdus</taxon>
    </lineage>
</organism>
<keyword evidence="2" id="KW-1185">Reference proteome</keyword>
<gene>
    <name evidence="1" type="ORF">ACERLL_13235</name>
</gene>
<evidence type="ECO:0000313" key="1">
    <source>
        <dbReference type="EMBL" id="MFA9461783.1"/>
    </source>
</evidence>
<protein>
    <recommendedName>
        <fullName evidence="3">GIY-YIG nuclease family protein</fullName>
    </recommendedName>
</protein>
<evidence type="ECO:0000313" key="2">
    <source>
        <dbReference type="Proteomes" id="UP001575181"/>
    </source>
</evidence>
<name>A0ABV4TZ12_9GAMM</name>
<dbReference type="EMBL" id="JBGUAW010000008">
    <property type="protein sequence ID" value="MFA9461783.1"/>
    <property type="molecule type" value="Genomic_DNA"/>
</dbReference>